<name>A0AA49JSU3_9BACT</name>
<protein>
    <submittedName>
        <fullName evidence="1">HEAT repeat domain-containing protein</fullName>
    </submittedName>
</protein>
<proteinExistence type="predicted"/>
<dbReference type="PANTHER" id="PTHR12697:SF5">
    <property type="entry name" value="DEOXYHYPUSINE HYDROXYLASE"/>
    <property type="match status" value="1"/>
</dbReference>
<dbReference type="InterPro" id="IPR011989">
    <property type="entry name" value="ARM-like"/>
</dbReference>
<dbReference type="SMART" id="SM00567">
    <property type="entry name" value="EZ_HEAT"/>
    <property type="match status" value="6"/>
</dbReference>
<evidence type="ECO:0000313" key="2">
    <source>
        <dbReference type="EMBL" id="WKW14226.1"/>
    </source>
</evidence>
<dbReference type="EMBL" id="CP130613">
    <property type="protein sequence ID" value="WKW14226.1"/>
    <property type="molecule type" value="Genomic_DNA"/>
</dbReference>
<evidence type="ECO:0000313" key="3">
    <source>
        <dbReference type="Proteomes" id="UP001229955"/>
    </source>
</evidence>
<dbReference type="RefSeq" id="WP_367887015.1">
    <property type="nucleotide sequence ID" value="NZ_CP130612.1"/>
</dbReference>
<dbReference type="KEGG" id="pspc:Strain318_000557"/>
<dbReference type="Gene3D" id="1.25.40.10">
    <property type="entry name" value="Tetratricopeptide repeat domain"/>
    <property type="match status" value="1"/>
</dbReference>
<accession>A0AA49JSU3</accession>
<reference evidence="1" key="1">
    <citation type="submission" date="2023-07" db="EMBL/GenBank/DDBJ databases">
        <authorList>
            <person name="Haufschild T."/>
            <person name="Kallscheuer N."/>
            <person name="Hammer J."/>
            <person name="Kohn T."/>
            <person name="Kabuu M."/>
            <person name="Jogler M."/>
            <person name="Wohfarth N."/>
            <person name="Heuer A."/>
            <person name="Rohde M."/>
            <person name="van Teeseling M.C.F."/>
            <person name="Jogler C."/>
        </authorList>
    </citation>
    <scope>NUCLEOTIDE SEQUENCE</scope>
    <source>
        <strain evidence="1">Strain 138</strain>
        <strain evidence="2">Strain 318</strain>
    </source>
</reference>
<dbReference type="Proteomes" id="UP001229955">
    <property type="component" value="Chromosome"/>
</dbReference>
<dbReference type="PANTHER" id="PTHR12697">
    <property type="entry name" value="PBS LYASE HEAT-LIKE PROTEIN"/>
    <property type="match status" value="1"/>
</dbReference>
<dbReference type="GO" id="GO:0016491">
    <property type="term" value="F:oxidoreductase activity"/>
    <property type="evidence" value="ECO:0007669"/>
    <property type="project" value="TreeGrafter"/>
</dbReference>
<dbReference type="Pfam" id="PF13174">
    <property type="entry name" value="TPR_6"/>
    <property type="match status" value="1"/>
</dbReference>
<dbReference type="EMBL" id="CP130612">
    <property type="protein sequence ID" value="WKW11316.1"/>
    <property type="molecule type" value="Genomic_DNA"/>
</dbReference>
<organism evidence="1">
    <name type="scientific">Pseudogemmatithrix spongiicola</name>
    <dbReference type="NCBI Taxonomy" id="3062599"/>
    <lineage>
        <taxon>Bacteria</taxon>
        <taxon>Pseudomonadati</taxon>
        <taxon>Gemmatimonadota</taxon>
        <taxon>Gemmatimonadia</taxon>
        <taxon>Gemmatimonadales</taxon>
        <taxon>Gemmatimonadaceae</taxon>
        <taxon>Pseudogemmatithrix</taxon>
    </lineage>
</organism>
<dbReference type="Pfam" id="PF03130">
    <property type="entry name" value="HEAT_PBS"/>
    <property type="match status" value="1"/>
</dbReference>
<dbReference type="InterPro" id="IPR016024">
    <property type="entry name" value="ARM-type_fold"/>
</dbReference>
<keyword evidence="3" id="KW-1185">Reference proteome</keyword>
<sequence length="527" mass="57271">MKLLTLSFLALVGTGAALDRPASPDPIPAVSYAPEDAADSLWRAGRVAIADEDWRRAARLFEQLVNEHPTSAYAGDALYWQAFALQRTGSSSDLRRAARALETQREKYATSATYTSGESAALLTRVNGRLARSGDAEAGAAVAAAAAEIAASVAPAALEMAAAVAPAALEAAIASGHMSSAEAERARAEMARGLAEARAEMAGVRGSAVAAARASSRARSGRGSDEIPPECEGVIGDDRIEALNALMQMNSEQALPVLRRVLERRDRCSEVLRRKAVFIVAQRRNDEAADILVNVVRNDPDRTTRSEAVFWLSQVNTDRSVTVLEGILKTETDEDLQKRAIFALSQANAPRAGEILRDFAGRRDANTELRAEAIFWIGQRGRGENSAFLRELFPRLDNDELRDKAIFAVAQRRSPENAAWLLERAKDRQLSAQLRKSALFWASQSGGATVADLGQIYDTSTEDRELRGQVIFALSQRRNDSAAVDRLLAIARTEQDAELRRQALFWLGQSRDPRAAAALEEIINKPL</sequence>
<accession>A0AA49JYC7</accession>
<dbReference type="AlphaFoldDB" id="A0AA49JSU3"/>
<dbReference type="Gene3D" id="1.25.10.10">
    <property type="entry name" value="Leucine-rich Repeat Variant"/>
    <property type="match status" value="2"/>
</dbReference>
<evidence type="ECO:0000313" key="1">
    <source>
        <dbReference type="EMBL" id="WKW11316.1"/>
    </source>
</evidence>
<dbReference type="Pfam" id="PF13646">
    <property type="entry name" value="HEAT_2"/>
    <property type="match status" value="2"/>
</dbReference>
<dbReference type="InterPro" id="IPR011990">
    <property type="entry name" value="TPR-like_helical_dom_sf"/>
</dbReference>
<dbReference type="InterPro" id="IPR004155">
    <property type="entry name" value="PBS_lyase_HEAT"/>
</dbReference>
<dbReference type="SUPFAM" id="SSF48371">
    <property type="entry name" value="ARM repeat"/>
    <property type="match status" value="1"/>
</dbReference>
<dbReference type="InterPro" id="IPR019734">
    <property type="entry name" value="TPR_rpt"/>
</dbReference>
<gene>
    <name evidence="1" type="ORF">Strain138_000557</name>
    <name evidence="2" type="ORF">Strain318_000557</name>
</gene>